<gene>
    <name evidence="1" type="ORF">D1B31_15765</name>
</gene>
<comment type="caution">
    <text evidence="1">The sequence shown here is derived from an EMBL/GenBank/DDBJ whole genome shotgun (WGS) entry which is preliminary data.</text>
</comment>
<dbReference type="RefSeq" id="WP_118922106.1">
    <property type="nucleotide sequence ID" value="NZ_QWEG01000010.1"/>
</dbReference>
<proteinExistence type="predicted"/>
<organism evidence="1 2">
    <name type="scientific">Neobacillus notoginsengisoli</name>
    <dbReference type="NCBI Taxonomy" id="1578198"/>
    <lineage>
        <taxon>Bacteria</taxon>
        <taxon>Bacillati</taxon>
        <taxon>Bacillota</taxon>
        <taxon>Bacilli</taxon>
        <taxon>Bacillales</taxon>
        <taxon>Bacillaceae</taxon>
        <taxon>Neobacillus</taxon>
    </lineage>
</organism>
<dbReference type="EMBL" id="QWEG01000010">
    <property type="protein sequence ID" value="RHW37227.1"/>
    <property type="molecule type" value="Genomic_DNA"/>
</dbReference>
<keyword evidence="2" id="KW-1185">Reference proteome</keyword>
<protein>
    <submittedName>
        <fullName evidence="1">Uncharacterized protein</fullName>
    </submittedName>
</protein>
<evidence type="ECO:0000313" key="2">
    <source>
        <dbReference type="Proteomes" id="UP000284416"/>
    </source>
</evidence>
<name>A0A417YR85_9BACI</name>
<reference evidence="1 2" key="1">
    <citation type="journal article" date="2017" name="Int. J. Syst. Evol. Microbiol.">
        <title>Bacillus notoginsengisoli sp. nov., a novel bacterium isolated from the rhizosphere of Panax notoginseng.</title>
        <authorList>
            <person name="Zhang M.Y."/>
            <person name="Cheng J."/>
            <person name="Cai Y."/>
            <person name="Zhang T.Y."/>
            <person name="Wu Y.Y."/>
            <person name="Manikprabhu D."/>
            <person name="Li W.J."/>
            <person name="Zhang Y.X."/>
        </authorList>
    </citation>
    <scope>NUCLEOTIDE SEQUENCE [LARGE SCALE GENOMIC DNA]</scope>
    <source>
        <strain evidence="1 2">JCM 30743</strain>
    </source>
</reference>
<dbReference type="Proteomes" id="UP000284416">
    <property type="component" value="Unassembled WGS sequence"/>
</dbReference>
<accession>A0A417YR85</accession>
<dbReference type="AlphaFoldDB" id="A0A417YR85"/>
<dbReference type="OrthoDB" id="2888612at2"/>
<evidence type="ECO:0000313" key="1">
    <source>
        <dbReference type="EMBL" id="RHW37227.1"/>
    </source>
</evidence>
<sequence length="75" mass="8722">MDRYKSNVVDSLEHLLESLIKMTGKTNEHVSTLHKRIAQLECRVAEYETEMKHGCRCQTNLPEPPIKETSFLIHL</sequence>